<keyword evidence="8" id="KW-1133">Transmembrane helix</keyword>
<dbReference type="InterPro" id="IPR001611">
    <property type="entry name" value="Leu-rich_rpt"/>
</dbReference>
<dbReference type="Proteomes" id="UP000325577">
    <property type="component" value="Linkage Group LG17"/>
</dbReference>
<dbReference type="GO" id="GO:0005886">
    <property type="term" value="C:plasma membrane"/>
    <property type="evidence" value="ECO:0007669"/>
    <property type="project" value="UniProtKB-SubCell"/>
</dbReference>
<feature type="chain" id="PRO_5023844981" description="Leucine-rich repeat-containing N-terminal plant-type domain-containing protein" evidence="11">
    <location>
        <begin position="31"/>
        <end position="490"/>
    </location>
</feature>
<dbReference type="InterPro" id="IPR046956">
    <property type="entry name" value="RLP23-like"/>
</dbReference>
<keyword evidence="4" id="KW-0433">Leucine-rich repeat</keyword>
<dbReference type="OrthoDB" id="4691307at2759"/>
<evidence type="ECO:0000256" key="4">
    <source>
        <dbReference type="ARBA" id="ARBA00022614"/>
    </source>
</evidence>
<dbReference type="PANTHER" id="PTHR48063">
    <property type="entry name" value="LRR RECEPTOR-LIKE KINASE"/>
    <property type="match status" value="1"/>
</dbReference>
<organism evidence="13 14">
    <name type="scientific">Nyssa sinensis</name>
    <dbReference type="NCBI Taxonomy" id="561372"/>
    <lineage>
        <taxon>Eukaryota</taxon>
        <taxon>Viridiplantae</taxon>
        <taxon>Streptophyta</taxon>
        <taxon>Embryophyta</taxon>
        <taxon>Tracheophyta</taxon>
        <taxon>Spermatophyta</taxon>
        <taxon>Magnoliopsida</taxon>
        <taxon>eudicotyledons</taxon>
        <taxon>Gunneridae</taxon>
        <taxon>Pentapetalae</taxon>
        <taxon>asterids</taxon>
        <taxon>Cornales</taxon>
        <taxon>Nyssaceae</taxon>
        <taxon>Nyssa</taxon>
    </lineage>
</organism>
<comment type="similarity">
    <text evidence="2">Belongs to the RLP family.</text>
</comment>
<proteinExistence type="inferred from homology"/>
<dbReference type="SMART" id="SM00369">
    <property type="entry name" value="LRR_TYP"/>
    <property type="match status" value="4"/>
</dbReference>
<evidence type="ECO:0000256" key="5">
    <source>
        <dbReference type="ARBA" id="ARBA00022692"/>
    </source>
</evidence>
<evidence type="ECO:0000256" key="8">
    <source>
        <dbReference type="ARBA" id="ARBA00022989"/>
    </source>
</evidence>
<evidence type="ECO:0000256" key="10">
    <source>
        <dbReference type="ARBA" id="ARBA00023180"/>
    </source>
</evidence>
<name>A0A5J5AXV1_9ASTE</name>
<reference evidence="13 14" key="1">
    <citation type="submission" date="2019-09" db="EMBL/GenBank/DDBJ databases">
        <title>A chromosome-level genome assembly of the Chinese tupelo Nyssa sinensis.</title>
        <authorList>
            <person name="Yang X."/>
            <person name="Kang M."/>
            <person name="Yang Y."/>
            <person name="Xiong H."/>
            <person name="Wang M."/>
            <person name="Zhang Z."/>
            <person name="Wang Z."/>
            <person name="Wu H."/>
            <person name="Ma T."/>
            <person name="Liu J."/>
            <person name="Xi Z."/>
        </authorList>
    </citation>
    <scope>NUCLEOTIDE SEQUENCE [LARGE SCALE GENOMIC DNA]</scope>
    <source>
        <strain evidence="13">J267</strain>
        <tissue evidence="13">Leaf</tissue>
    </source>
</reference>
<dbReference type="SUPFAM" id="SSF52047">
    <property type="entry name" value="RNI-like"/>
    <property type="match status" value="1"/>
</dbReference>
<feature type="signal peptide" evidence="11">
    <location>
        <begin position="1"/>
        <end position="30"/>
    </location>
</feature>
<evidence type="ECO:0000256" key="2">
    <source>
        <dbReference type="ARBA" id="ARBA00009592"/>
    </source>
</evidence>
<evidence type="ECO:0000256" key="6">
    <source>
        <dbReference type="ARBA" id="ARBA00022729"/>
    </source>
</evidence>
<protein>
    <recommendedName>
        <fullName evidence="12">Leucine-rich repeat-containing N-terminal plant-type domain-containing protein</fullName>
    </recommendedName>
</protein>
<keyword evidence="3" id="KW-1003">Cell membrane</keyword>
<dbReference type="AlphaFoldDB" id="A0A5J5AXV1"/>
<evidence type="ECO:0000256" key="1">
    <source>
        <dbReference type="ARBA" id="ARBA00004251"/>
    </source>
</evidence>
<dbReference type="InterPro" id="IPR013210">
    <property type="entry name" value="LRR_N_plant-typ"/>
</dbReference>
<dbReference type="Gene3D" id="3.80.10.10">
    <property type="entry name" value="Ribonuclease Inhibitor"/>
    <property type="match status" value="3"/>
</dbReference>
<keyword evidence="7" id="KW-0677">Repeat</keyword>
<dbReference type="GO" id="GO:0051707">
    <property type="term" value="P:response to other organism"/>
    <property type="evidence" value="ECO:0007669"/>
    <property type="project" value="UniProtKB-ARBA"/>
</dbReference>
<dbReference type="PANTHER" id="PTHR48063:SF29">
    <property type="entry name" value="LRR RECEPTOR-LIKE KINASE FAMILY PROTEIN"/>
    <property type="match status" value="1"/>
</dbReference>
<keyword evidence="9" id="KW-0472">Membrane</keyword>
<gene>
    <name evidence="13" type="ORF">F0562_030202</name>
</gene>
<dbReference type="PROSITE" id="PS51450">
    <property type="entry name" value="LRR"/>
    <property type="match status" value="1"/>
</dbReference>
<comment type="subcellular location">
    <subcellularLocation>
        <location evidence="1">Cell membrane</location>
        <topology evidence="1">Single-pass type I membrane protein</topology>
    </subcellularLocation>
</comment>
<evidence type="ECO:0000313" key="14">
    <source>
        <dbReference type="Proteomes" id="UP000325577"/>
    </source>
</evidence>
<evidence type="ECO:0000256" key="3">
    <source>
        <dbReference type="ARBA" id="ARBA00022475"/>
    </source>
</evidence>
<dbReference type="Pfam" id="PF13516">
    <property type="entry name" value="LRR_6"/>
    <property type="match status" value="1"/>
</dbReference>
<evidence type="ECO:0000313" key="13">
    <source>
        <dbReference type="EMBL" id="KAA8535199.1"/>
    </source>
</evidence>
<feature type="domain" description="Leucine-rich repeat-containing N-terminal plant-type" evidence="12">
    <location>
        <begin position="34"/>
        <end position="73"/>
    </location>
</feature>
<dbReference type="FunFam" id="3.80.10.10:FF:000041">
    <property type="entry name" value="LRR receptor-like serine/threonine-protein kinase ERECTA"/>
    <property type="match status" value="1"/>
</dbReference>
<dbReference type="InterPro" id="IPR003591">
    <property type="entry name" value="Leu-rich_rpt_typical-subtyp"/>
</dbReference>
<accession>A0A5J5AXV1</accession>
<dbReference type="GO" id="GO:0006952">
    <property type="term" value="P:defense response"/>
    <property type="evidence" value="ECO:0007669"/>
    <property type="project" value="UniProtKB-ARBA"/>
</dbReference>
<keyword evidence="14" id="KW-1185">Reference proteome</keyword>
<evidence type="ECO:0000256" key="9">
    <source>
        <dbReference type="ARBA" id="ARBA00023136"/>
    </source>
</evidence>
<dbReference type="Pfam" id="PF00560">
    <property type="entry name" value="LRR_1"/>
    <property type="match status" value="1"/>
</dbReference>
<evidence type="ECO:0000256" key="11">
    <source>
        <dbReference type="SAM" id="SignalP"/>
    </source>
</evidence>
<evidence type="ECO:0000259" key="12">
    <source>
        <dbReference type="Pfam" id="PF08263"/>
    </source>
</evidence>
<sequence length="490" mass="55802">MGRQNRMMQLGIWWWMALVWVGIQLYGCRGCWEQETVALLQLKTSINYPNGTSLPSWEDTESDCCHWEGVACNITTRHVIKLFLNNTMGYYGLENWYFNASLFLPFKELRELDMSGNWLAGWVTNEGFDRLVGLEKLQILTLDWNNYNNSILPYLGVLSSLKTLRIKGNYLNGSIHFQDLCAMSNLEELDLSSNYEINHLMTTKGTKCLNKLRVLSLDWNNFNNSILPYLGVLSSLKTLHIAGNKLNGSIHFQDLCAMSNLEELDLSYNEINHLMTTKGTKCLNKLRVLRVKGEDYMKRENFSPSVLQSLGAFPSLKNLSLHIQGLVTAKDLGALNNLEHLNLDFSSINRSFLQNVGVINSLRVLSLRKCGLSGSLPSQGWCNLKNLELLDLSENDFEGMLPSCLGNLTSLRILDLSFNHFKGNVSLSSLVSLEYISLSYNHFMLPFSFASFFHLSKLKVILSDNITLSVENEFQSWVPRFQLEVRFHNG</sequence>
<keyword evidence="5" id="KW-0812">Transmembrane</keyword>
<dbReference type="EMBL" id="CM018040">
    <property type="protein sequence ID" value="KAA8535199.1"/>
    <property type="molecule type" value="Genomic_DNA"/>
</dbReference>
<keyword evidence="10" id="KW-0325">Glycoprotein</keyword>
<evidence type="ECO:0000256" key="7">
    <source>
        <dbReference type="ARBA" id="ARBA00022737"/>
    </source>
</evidence>
<keyword evidence="6 11" id="KW-0732">Signal</keyword>
<dbReference type="Pfam" id="PF08263">
    <property type="entry name" value="LRRNT_2"/>
    <property type="match status" value="1"/>
</dbReference>
<dbReference type="InterPro" id="IPR032675">
    <property type="entry name" value="LRR_dom_sf"/>
</dbReference>